<accession>N1QD28</accession>
<name>N1QD28_PSEFD</name>
<dbReference type="HOGENOM" id="CLU_2237768_0_0_1"/>
<dbReference type="EMBL" id="KB446555">
    <property type="protein sequence ID" value="EME89658.1"/>
    <property type="molecule type" value="Genomic_DNA"/>
</dbReference>
<reference evidence="1 2" key="1">
    <citation type="journal article" date="2012" name="PLoS Pathog.">
        <title>Diverse lifestyles and strategies of plant pathogenesis encoded in the genomes of eighteen Dothideomycetes fungi.</title>
        <authorList>
            <person name="Ohm R.A."/>
            <person name="Feau N."/>
            <person name="Henrissat B."/>
            <person name="Schoch C.L."/>
            <person name="Horwitz B.A."/>
            <person name="Barry K.W."/>
            <person name="Condon B.J."/>
            <person name="Copeland A.C."/>
            <person name="Dhillon B."/>
            <person name="Glaser F."/>
            <person name="Hesse C.N."/>
            <person name="Kosti I."/>
            <person name="LaButti K."/>
            <person name="Lindquist E.A."/>
            <person name="Lucas S."/>
            <person name="Salamov A.A."/>
            <person name="Bradshaw R.E."/>
            <person name="Ciuffetti L."/>
            <person name="Hamelin R.C."/>
            <person name="Kema G.H.J."/>
            <person name="Lawrence C."/>
            <person name="Scott J.A."/>
            <person name="Spatafora J.W."/>
            <person name="Turgeon B.G."/>
            <person name="de Wit P.J.G.M."/>
            <person name="Zhong S."/>
            <person name="Goodwin S.B."/>
            <person name="Grigoriev I.V."/>
        </authorList>
    </citation>
    <scope>NUCLEOTIDE SEQUENCE [LARGE SCALE GENOMIC DNA]</scope>
    <source>
        <strain evidence="1 2">CIRAD86</strain>
    </source>
</reference>
<dbReference type="Proteomes" id="UP000016932">
    <property type="component" value="Unassembled WGS sequence"/>
</dbReference>
<dbReference type="RefSeq" id="XP_007922199.1">
    <property type="nucleotide sequence ID" value="XM_007924008.1"/>
</dbReference>
<dbReference type="KEGG" id="pfj:MYCFIDRAFT_171077"/>
<dbReference type="AlphaFoldDB" id="N1QD28"/>
<organism evidence="1 2">
    <name type="scientific">Pseudocercospora fijiensis (strain CIRAD86)</name>
    <name type="common">Black leaf streak disease fungus</name>
    <name type="synonym">Mycosphaerella fijiensis</name>
    <dbReference type="NCBI Taxonomy" id="383855"/>
    <lineage>
        <taxon>Eukaryota</taxon>
        <taxon>Fungi</taxon>
        <taxon>Dikarya</taxon>
        <taxon>Ascomycota</taxon>
        <taxon>Pezizomycotina</taxon>
        <taxon>Dothideomycetes</taxon>
        <taxon>Dothideomycetidae</taxon>
        <taxon>Mycosphaerellales</taxon>
        <taxon>Mycosphaerellaceae</taxon>
        <taxon>Pseudocercospora</taxon>
    </lineage>
</organism>
<sequence length="105" mass="11806">MKVKPCHVITKFLGDWIAPTTYTSPRTWSPVALESGKRGNLPQEITRMSAFLAPCGMQYQAISFTTRNSNCFDNVDKSKDAKFVKFEEKLNPNTSLSEVMAVREA</sequence>
<proteinExistence type="predicted"/>
<dbReference type="GeneID" id="19332579"/>
<evidence type="ECO:0000313" key="2">
    <source>
        <dbReference type="Proteomes" id="UP000016932"/>
    </source>
</evidence>
<keyword evidence="2" id="KW-1185">Reference proteome</keyword>
<protein>
    <submittedName>
        <fullName evidence="1">Uncharacterized protein</fullName>
    </submittedName>
</protein>
<dbReference type="VEuPathDB" id="FungiDB:MYCFIDRAFT_171077"/>
<gene>
    <name evidence="1" type="ORF">MYCFIDRAFT_171077</name>
</gene>
<evidence type="ECO:0000313" key="1">
    <source>
        <dbReference type="EMBL" id="EME89658.1"/>
    </source>
</evidence>